<organism evidence="2 3">
    <name type="scientific">Deinandra increscens subsp. villosa</name>
    <dbReference type="NCBI Taxonomy" id="3103831"/>
    <lineage>
        <taxon>Eukaryota</taxon>
        <taxon>Viridiplantae</taxon>
        <taxon>Streptophyta</taxon>
        <taxon>Embryophyta</taxon>
        <taxon>Tracheophyta</taxon>
        <taxon>Spermatophyta</taxon>
        <taxon>Magnoliopsida</taxon>
        <taxon>eudicotyledons</taxon>
        <taxon>Gunneridae</taxon>
        <taxon>Pentapetalae</taxon>
        <taxon>asterids</taxon>
        <taxon>campanulids</taxon>
        <taxon>Asterales</taxon>
        <taxon>Asteraceae</taxon>
        <taxon>Asteroideae</taxon>
        <taxon>Heliantheae alliance</taxon>
        <taxon>Madieae</taxon>
        <taxon>Madiinae</taxon>
        <taxon>Deinandra</taxon>
    </lineage>
</organism>
<dbReference type="Pfam" id="PF03004">
    <property type="entry name" value="Transposase_24"/>
    <property type="match status" value="1"/>
</dbReference>
<dbReference type="PANTHER" id="PTHR33018">
    <property type="entry name" value="OS10G0338966 PROTEIN-RELATED"/>
    <property type="match status" value="1"/>
</dbReference>
<name>A0AAP0H4F5_9ASTR</name>
<dbReference type="Proteomes" id="UP001408789">
    <property type="component" value="Unassembled WGS sequence"/>
</dbReference>
<feature type="compositionally biased region" description="Acidic residues" evidence="1">
    <location>
        <begin position="1"/>
        <end position="20"/>
    </location>
</feature>
<proteinExistence type="predicted"/>
<feature type="compositionally biased region" description="Acidic residues" evidence="1">
    <location>
        <begin position="27"/>
        <end position="48"/>
    </location>
</feature>
<accession>A0AAP0H4F5</accession>
<dbReference type="EMBL" id="JBCNJP010000010">
    <property type="protein sequence ID" value="KAK9071911.1"/>
    <property type="molecule type" value="Genomic_DNA"/>
</dbReference>
<reference evidence="2 3" key="1">
    <citation type="submission" date="2024-04" db="EMBL/GenBank/DDBJ databases">
        <title>The reference genome of an endangered Asteraceae, Deinandra increscens subsp. villosa, native to the Central Coast of California.</title>
        <authorList>
            <person name="Guilliams M."/>
            <person name="Hasenstab-Lehman K."/>
            <person name="Meyer R."/>
            <person name="Mcevoy S."/>
        </authorList>
    </citation>
    <scope>NUCLEOTIDE SEQUENCE [LARGE SCALE GENOMIC DNA]</scope>
    <source>
        <tissue evidence="2">Leaf</tissue>
    </source>
</reference>
<protein>
    <submittedName>
        <fullName evidence="2">Uncharacterized protein</fullName>
    </submittedName>
</protein>
<dbReference type="PANTHER" id="PTHR33018:SF34">
    <property type="entry name" value="OS02G0472350 PROTEIN"/>
    <property type="match status" value="1"/>
</dbReference>
<evidence type="ECO:0000313" key="3">
    <source>
        <dbReference type="Proteomes" id="UP001408789"/>
    </source>
</evidence>
<sequence length="346" mass="39951">MEIEGEAYDNEYNYSEDDEMYNNADQSDNEEEMDNNTDDDSGEEDMENIDAQVENDAQVDTQVVDNENVEASAPQANKRGMTRLVQWRARFEKNGEEKWPLTFDALGRVGGVHRPKFSSFMGDIVRAGVGLRYLEWRKVPIEDKNKMWAAIQKYFKIEDFRRRAIMVRLGGLLRSFRRNMLEKHIRPNLAKPTVLEKVPKMYRTIVKKEDWDRFVAYTRSEEFEAASKIGKEVRANYTYDHSMGRGGYVFLREKLVQNKEIAADDCPSRAFMWRKGRVNKEGEYKTPVVKGIADDIAENETKINAGSVTVEPGTDALTLVLGKERGGYLKGIGMRELISLWRLWSL</sequence>
<keyword evidence="3" id="KW-1185">Reference proteome</keyword>
<evidence type="ECO:0000256" key="1">
    <source>
        <dbReference type="SAM" id="MobiDB-lite"/>
    </source>
</evidence>
<feature type="region of interest" description="Disordered" evidence="1">
    <location>
        <begin position="1"/>
        <end position="50"/>
    </location>
</feature>
<dbReference type="InterPro" id="IPR004252">
    <property type="entry name" value="Probable_transposase_24"/>
</dbReference>
<dbReference type="AlphaFoldDB" id="A0AAP0H4F5"/>
<comment type="caution">
    <text evidence="2">The sequence shown here is derived from an EMBL/GenBank/DDBJ whole genome shotgun (WGS) entry which is preliminary data.</text>
</comment>
<evidence type="ECO:0000313" key="2">
    <source>
        <dbReference type="EMBL" id="KAK9071911.1"/>
    </source>
</evidence>
<gene>
    <name evidence="2" type="ORF">SSX86_008342</name>
</gene>